<evidence type="ECO:0000256" key="1">
    <source>
        <dbReference type="ARBA" id="ARBA00004167"/>
    </source>
</evidence>
<dbReference type="GO" id="GO:0016020">
    <property type="term" value="C:membrane"/>
    <property type="evidence" value="ECO:0007669"/>
    <property type="project" value="UniProtKB-SubCell"/>
</dbReference>
<dbReference type="AlphaFoldDB" id="A0A7K4S4U6"/>
<keyword evidence="3 6" id="KW-0812">Transmembrane</keyword>
<dbReference type="PANTHER" id="PTHR14409">
    <property type="entry name" value="MANNOSIDASE, BETA A, LYSOSOMAL-LIKE, MANBAL PROTEIN"/>
    <property type="match status" value="1"/>
</dbReference>
<name>A0A7K4S4U6_COLPI</name>
<keyword evidence="8" id="KW-1185">Reference proteome</keyword>
<accession>A0A7K4S4U6</accession>
<comment type="subcellular location">
    <subcellularLocation>
        <location evidence="1">Membrane</location>
        <topology evidence="1">Single-pass membrane protein</topology>
    </subcellularLocation>
</comment>
<evidence type="ECO:0000313" key="7">
    <source>
        <dbReference type="EMBL" id="NWQ80728.1"/>
    </source>
</evidence>
<proteinExistence type="inferred from homology"/>
<feature type="non-terminal residue" evidence="7">
    <location>
        <position position="1"/>
    </location>
</feature>
<dbReference type="OrthoDB" id="10040809at2759"/>
<organism evidence="7 8">
    <name type="scientific">Columbina picui</name>
    <name type="common">Picui ground-dove</name>
    <dbReference type="NCBI Taxonomy" id="115618"/>
    <lineage>
        <taxon>Eukaryota</taxon>
        <taxon>Metazoa</taxon>
        <taxon>Chordata</taxon>
        <taxon>Craniata</taxon>
        <taxon>Vertebrata</taxon>
        <taxon>Euteleostomi</taxon>
        <taxon>Archelosauria</taxon>
        <taxon>Archosauria</taxon>
        <taxon>Dinosauria</taxon>
        <taxon>Saurischia</taxon>
        <taxon>Theropoda</taxon>
        <taxon>Coelurosauria</taxon>
        <taxon>Aves</taxon>
        <taxon>Neognathae</taxon>
        <taxon>Neoaves</taxon>
        <taxon>Columbimorphae</taxon>
        <taxon>Columbiformes</taxon>
        <taxon>Columbidae</taxon>
        <taxon>Columbina</taxon>
    </lineage>
</organism>
<evidence type="ECO:0000256" key="5">
    <source>
        <dbReference type="ARBA" id="ARBA00023136"/>
    </source>
</evidence>
<comment type="caution">
    <text evidence="7">The sequence shown here is derived from an EMBL/GenBank/DDBJ whole genome shotgun (WGS) entry which is preliminary data.</text>
</comment>
<evidence type="ECO:0000256" key="4">
    <source>
        <dbReference type="ARBA" id="ARBA00022989"/>
    </source>
</evidence>
<protein>
    <submittedName>
        <fullName evidence="7">MANBL protein</fullName>
    </submittedName>
</protein>
<reference evidence="7 8" key="1">
    <citation type="submission" date="2019-09" db="EMBL/GenBank/DDBJ databases">
        <title>Bird 10,000 Genomes (B10K) Project - Family phase.</title>
        <authorList>
            <person name="Zhang G."/>
        </authorList>
    </citation>
    <scope>NUCLEOTIDE SEQUENCE [LARGE SCALE GENOMIC DNA]</scope>
    <source>
        <strain evidence="7">B10K-DU-021-26</strain>
        <tissue evidence="7">Mixed tissue sample</tissue>
    </source>
</reference>
<evidence type="ECO:0000256" key="3">
    <source>
        <dbReference type="ARBA" id="ARBA00022692"/>
    </source>
</evidence>
<feature type="transmembrane region" description="Helical" evidence="6">
    <location>
        <begin position="24"/>
        <end position="44"/>
    </location>
</feature>
<keyword evidence="4 6" id="KW-1133">Transmembrane helix</keyword>
<dbReference type="InterPro" id="IPR009621">
    <property type="entry name" value="UPF0239"/>
</dbReference>
<feature type="non-terminal residue" evidence="7">
    <location>
        <position position="55"/>
    </location>
</feature>
<keyword evidence="5 6" id="KW-0472">Membrane</keyword>
<dbReference type="Pfam" id="PF06783">
    <property type="entry name" value="UPF0239"/>
    <property type="match status" value="1"/>
</dbReference>
<sequence>MATELDFSPPEIPEPTFMENVLRYGLFFGAIFQLICVLAIILPVSKSHKTVSSAL</sequence>
<evidence type="ECO:0000256" key="2">
    <source>
        <dbReference type="ARBA" id="ARBA00006839"/>
    </source>
</evidence>
<comment type="similarity">
    <text evidence="2">Belongs to the UPF0239 family.</text>
</comment>
<dbReference type="PANTHER" id="PTHR14409:SF0">
    <property type="entry name" value="PROTEIN MANBAL"/>
    <property type="match status" value="1"/>
</dbReference>
<dbReference type="EMBL" id="VYZG01001364">
    <property type="protein sequence ID" value="NWQ80728.1"/>
    <property type="molecule type" value="Genomic_DNA"/>
</dbReference>
<gene>
    <name evidence="7" type="primary">Manbal</name>
    <name evidence="7" type="ORF">COLPIC_R14144</name>
</gene>
<evidence type="ECO:0000256" key="6">
    <source>
        <dbReference type="SAM" id="Phobius"/>
    </source>
</evidence>
<evidence type="ECO:0000313" key="8">
    <source>
        <dbReference type="Proteomes" id="UP000530263"/>
    </source>
</evidence>
<dbReference type="Proteomes" id="UP000530263">
    <property type="component" value="Unassembled WGS sequence"/>
</dbReference>